<evidence type="ECO:0000313" key="1">
    <source>
        <dbReference type="EMBL" id="QAR34069.1"/>
    </source>
</evidence>
<reference evidence="1 2" key="1">
    <citation type="submission" date="2019-01" db="EMBL/GenBank/DDBJ databases">
        <title>Geovibrio thiophilus DSM 11263, complete genome.</title>
        <authorList>
            <person name="Spring S."/>
            <person name="Bunk B."/>
            <person name="Sproer C."/>
        </authorList>
    </citation>
    <scope>NUCLEOTIDE SEQUENCE [LARGE SCALE GENOMIC DNA]</scope>
    <source>
        <strain evidence="1 2">DSM 11263</strain>
    </source>
</reference>
<dbReference type="InterPro" id="IPR010181">
    <property type="entry name" value="CGCAxxGCC_motif"/>
</dbReference>
<protein>
    <submittedName>
        <fullName evidence="1">C_GCAxxG_C_C family protein</fullName>
    </submittedName>
</protein>
<dbReference type="KEGG" id="gtl:EP073_11845"/>
<organism evidence="1 2">
    <name type="scientific">Geovibrio thiophilus</name>
    <dbReference type="NCBI Taxonomy" id="139438"/>
    <lineage>
        <taxon>Bacteria</taxon>
        <taxon>Pseudomonadati</taxon>
        <taxon>Deferribacterota</taxon>
        <taxon>Deferribacteres</taxon>
        <taxon>Deferribacterales</taxon>
        <taxon>Geovibrionaceae</taxon>
        <taxon>Geovibrio</taxon>
    </lineage>
</organism>
<dbReference type="NCBIfam" id="TIGR01909">
    <property type="entry name" value="C_GCAxxG_C_C"/>
    <property type="match status" value="1"/>
</dbReference>
<proteinExistence type="predicted"/>
<name>A0A3R5XY39_9BACT</name>
<gene>
    <name evidence="1" type="ORF">EP073_11845</name>
</gene>
<dbReference type="EMBL" id="CP035108">
    <property type="protein sequence ID" value="QAR34069.1"/>
    <property type="molecule type" value="Genomic_DNA"/>
</dbReference>
<dbReference type="AlphaFoldDB" id="A0A3R5XY39"/>
<dbReference type="Pfam" id="PF09719">
    <property type="entry name" value="C_GCAxxG_C_C"/>
    <property type="match status" value="1"/>
</dbReference>
<dbReference type="SUPFAM" id="SSF48695">
    <property type="entry name" value="Multiheme cytochromes"/>
    <property type="match status" value="1"/>
</dbReference>
<keyword evidence="2" id="KW-1185">Reference proteome</keyword>
<dbReference type="OrthoDB" id="9791535at2"/>
<dbReference type="Proteomes" id="UP000287502">
    <property type="component" value="Chromosome"/>
</dbReference>
<accession>A0A3R5XY39</accession>
<dbReference type="InterPro" id="IPR036280">
    <property type="entry name" value="Multihaem_cyt_sf"/>
</dbReference>
<sequence>MRCRRCGLEDKKEKAVEIFRSGFNCSQGVFTAFASENGLDEETALMLSTPFGGGVGGCGETCGAVSGAYMVIGLKHGRCSLEDTEAKEKVYALMAEFRKKFTDRFGTLRCSELVGVNMADHEERSKAREEGKLERCKEFVGYAAVILEDMI</sequence>
<evidence type="ECO:0000313" key="2">
    <source>
        <dbReference type="Proteomes" id="UP000287502"/>
    </source>
</evidence>